<evidence type="ECO:0000313" key="17">
    <source>
        <dbReference type="EMBL" id="NYD33011.1"/>
    </source>
</evidence>
<keyword evidence="4 8" id="KW-0521">NADP</keyword>
<name>A0A852RHJ2_9ACTN</name>
<dbReference type="GO" id="GO:0050661">
    <property type="term" value="F:NADP binding"/>
    <property type="evidence" value="ECO:0007669"/>
    <property type="project" value="InterPro"/>
</dbReference>
<dbReference type="AlphaFoldDB" id="A0A852RHJ2"/>
<comment type="miscellaneous">
    <text evidence="8">During catalysis, the active site Cys acts as a nucleophile attacking the alpha-carbonyl group of tRNA-bound glutamate with the formation of a thioester intermediate between enzyme and glutamate, and the concomitant release of tRNA(Glu). The thioester intermediate is finally reduced by direct hydride transfer from NADPH, to form the product GSA.</text>
</comment>
<evidence type="ECO:0000256" key="2">
    <source>
        <dbReference type="ARBA" id="ARBA00005916"/>
    </source>
</evidence>
<feature type="binding site" evidence="8 11">
    <location>
        <begin position="189"/>
        <end position="194"/>
    </location>
    <ligand>
        <name>NADP(+)</name>
        <dbReference type="ChEBI" id="CHEBI:58349"/>
    </ligand>
</feature>
<feature type="binding site" evidence="8 10">
    <location>
        <position position="109"/>
    </location>
    <ligand>
        <name>substrate</name>
    </ligand>
</feature>
<evidence type="ECO:0000256" key="3">
    <source>
        <dbReference type="ARBA" id="ARBA00012970"/>
    </source>
</evidence>
<dbReference type="CDD" id="cd05213">
    <property type="entry name" value="NAD_bind_Glutamyl_tRNA_reduct"/>
    <property type="match status" value="1"/>
</dbReference>
<evidence type="ECO:0000256" key="10">
    <source>
        <dbReference type="PIRSR" id="PIRSR000445-2"/>
    </source>
</evidence>
<accession>A0A852RHJ2</accession>
<evidence type="ECO:0000256" key="4">
    <source>
        <dbReference type="ARBA" id="ARBA00022857"/>
    </source>
</evidence>
<dbReference type="SUPFAM" id="SSF51735">
    <property type="entry name" value="NAD(P)-binding Rossmann-fold domains"/>
    <property type="match status" value="1"/>
</dbReference>
<comment type="catalytic activity">
    <reaction evidence="7 8 13">
        <text>(S)-4-amino-5-oxopentanoate + tRNA(Glu) + NADP(+) = L-glutamyl-tRNA(Glu) + NADPH + H(+)</text>
        <dbReference type="Rhea" id="RHEA:12344"/>
        <dbReference type="Rhea" id="RHEA-COMP:9663"/>
        <dbReference type="Rhea" id="RHEA-COMP:9680"/>
        <dbReference type="ChEBI" id="CHEBI:15378"/>
        <dbReference type="ChEBI" id="CHEBI:57501"/>
        <dbReference type="ChEBI" id="CHEBI:57783"/>
        <dbReference type="ChEBI" id="CHEBI:58349"/>
        <dbReference type="ChEBI" id="CHEBI:78442"/>
        <dbReference type="ChEBI" id="CHEBI:78520"/>
        <dbReference type="EC" id="1.2.1.70"/>
    </reaction>
</comment>
<dbReference type="Proteomes" id="UP000582231">
    <property type="component" value="Unassembled WGS sequence"/>
</dbReference>
<dbReference type="PIRSF" id="PIRSF000445">
    <property type="entry name" value="4pyrrol_synth_GluRdtase"/>
    <property type="match status" value="1"/>
</dbReference>
<dbReference type="SUPFAM" id="SSF69075">
    <property type="entry name" value="Glutamyl tRNA-reductase dimerization domain"/>
    <property type="match status" value="1"/>
</dbReference>
<dbReference type="InterPro" id="IPR000343">
    <property type="entry name" value="4pyrrol_synth_GluRdtase"/>
</dbReference>
<evidence type="ECO:0000259" key="16">
    <source>
        <dbReference type="Pfam" id="PF05201"/>
    </source>
</evidence>
<dbReference type="InterPro" id="IPR015896">
    <property type="entry name" value="4pyrrol_synth_GluRdtase_dimer"/>
</dbReference>
<dbReference type="InterPro" id="IPR036343">
    <property type="entry name" value="GluRdtase_N_sf"/>
</dbReference>
<comment type="pathway">
    <text evidence="1 8 13">Porphyrin-containing compound metabolism; protoporphyrin-IX biosynthesis; 5-aminolevulinate from L-glutamyl-tRNA(Glu): step 1/2.</text>
</comment>
<dbReference type="GO" id="GO:0008883">
    <property type="term" value="F:glutamyl-tRNA reductase activity"/>
    <property type="evidence" value="ECO:0007669"/>
    <property type="project" value="UniProtKB-UniRule"/>
</dbReference>
<evidence type="ECO:0000259" key="15">
    <source>
        <dbReference type="Pfam" id="PF01488"/>
    </source>
</evidence>
<keyword evidence="6 8" id="KW-0627">Porphyrin biosynthesis</keyword>
<dbReference type="Pfam" id="PF05201">
    <property type="entry name" value="GlutR_N"/>
    <property type="match status" value="1"/>
</dbReference>
<feature type="domain" description="Quinate/shikimate 5-dehydrogenase/glutamyl-tRNA reductase" evidence="15">
    <location>
        <begin position="174"/>
        <end position="302"/>
    </location>
</feature>
<comment type="caution">
    <text evidence="17">The sequence shown here is derived from an EMBL/GenBank/DDBJ whole genome shotgun (WGS) entry which is preliminary data.</text>
</comment>
<evidence type="ECO:0000259" key="14">
    <source>
        <dbReference type="Pfam" id="PF00745"/>
    </source>
</evidence>
<evidence type="ECO:0000256" key="7">
    <source>
        <dbReference type="ARBA" id="ARBA00047464"/>
    </source>
</evidence>
<dbReference type="HAMAP" id="MF_00087">
    <property type="entry name" value="Glu_tRNA_reductase"/>
    <property type="match status" value="1"/>
</dbReference>
<dbReference type="RefSeq" id="WP_179729109.1">
    <property type="nucleotide sequence ID" value="NZ_BAABEF010000001.1"/>
</dbReference>
<dbReference type="PANTHER" id="PTHR43013">
    <property type="entry name" value="GLUTAMYL-TRNA REDUCTASE"/>
    <property type="match status" value="1"/>
</dbReference>
<dbReference type="NCBIfam" id="TIGR01035">
    <property type="entry name" value="hemA"/>
    <property type="match status" value="1"/>
</dbReference>
<dbReference type="NCBIfam" id="NF000744">
    <property type="entry name" value="PRK00045.1-3"/>
    <property type="match status" value="1"/>
</dbReference>
<evidence type="ECO:0000256" key="12">
    <source>
        <dbReference type="PIRSR" id="PIRSR000445-4"/>
    </source>
</evidence>
<comment type="domain">
    <text evidence="8">Possesses an unusual extended V-shaped dimeric structure with each monomer consisting of three distinct domains arranged along a curved 'spinal' alpha-helix. The N-terminal catalytic domain specifically recognizes the glutamate moiety of the substrate. The second domain is the NADPH-binding domain, and the third C-terminal domain is responsible for dimerization.</text>
</comment>
<comment type="similarity">
    <text evidence="2 8 13">Belongs to the glutamyl-tRNA reductase family.</text>
</comment>
<protein>
    <recommendedName>
        <fullName evidence="3 8">Glutamyl-tRNA reductase</fullName>
        <shortName evidence="8">GluTR</shortName>
        <ecNumber evidence="3 8">1.2.1.70</ecNumber>
    </recommendedName>
</protein>
<gene>
    <name evidence="8" type="primary">hemA</name>
    <name evidence="17" type="ORF">BJ958_004557</name>
</gene>
<evidence type="ECO:0000256" key="1">
    <source>
        <dbReference type="ARBA" id="ARBA00005059"/>
    </source>
</evidence>
<feature type="site" description="Important for activity" evidence="8 12">
    <location>
        <position position="99"/>
    </location>
</feature>
<dbReference type="EMBL" id="JACCBF010000001">
    <property type="protein sequence ID" value="NYD33011.1"/>
    <property type="molecule type" value="Genomic_DNA"/>
</dbReference>
<dbReference type="SUPFAM" id="SSF69742">
    <property type="entry name" value="Glutamyl tRNA-reductase catalytic, N-terminal domain"/>
    <property type="match status" value="1"/>
</dbReference>
<evidence type="ECO:0000256" key="13">
    <source>
        <dbReference type="RuleBase" id="RU000584"/>
    </source>
</evidence>
<evidence type="ECO:0000256" key="5">
    <source>
        <dbReference type="ARBA" id="ARBA00023002"/>
    </source>
</evidence>
<evidence type="ECO:0000256" key="6">
    <source>
        <dbReference type="ARBA" id="ARBA00023244"/>
    </source>
</evidence>
<feature type="binding site" evidence="8 10">
    <location>
        <position position="120"/>
    </location>
    <ligand>
        <name>substrate</name>
    </ligand>
</feature>
<evidence type="ECO:0000313" key="18">
    <source>
        <dbReference type="Proteomes" id="UP000582231"/>
    </source>
</evidence>
<reference evidence="17 18" key="1">
    <citation type="submission" date="2020-07" db="EMBL/GenBank/DDBJ databases">
        <title>Sequencing the genomes of 1000 actinobacteria strains.</title>
        <authorList>
            <person name="Klenk H.-P."/>
        </authorList>
    </citation>
    <scope>NUCLEOTIDE SEQUENCE [LARGE SCALE GENOMIC DNA]</scope>
    <source>
        <strain evidence="17 18">DSM 19082</strain>
    </source>
</reference>
<dbReference type="EC" id="1.2.1.70" evidence="3 8"/>
<keyword evidence="5 8" id="KW-0560">Oxidoreductase</keyword>
<dbReference type="InterPro" id="IPR036291">
    <property type="entry name" value="NAD(P)-bd_dom_sf"/>
</dbReference>
<feature type="domain" description="Tetrapyrrole biosynthesis glutamyl-tRNA reductase dimerisation" evidence="14">
    <location>
        <begin position="317"/>
        <end position="416"/>
    </location>
</feature>
<dbReference type="Gene3D" id="3.40.50.720">
    <property type="entry name" value="NAD(P)-binding Rossmann-like Domain"/>
    <property type="match status" value="1"/>
</dbReference>
<comment type="subunit">
    <text evidence="8">Homodimer.</text>
</comment>
<evidence type="ECO:0000256" key="8">
    <source>
        <dbReference type="HAMAP-Rule" id="MF_00087"/>
    </source>
</evidence>
<dbReference type="FunFam" id="3.30.460.30:FF:000001">
    <property type="entry name" value="Glutamyl-tRNA reductase"/>
    <property type="match status" value="1"/>
</dbReference>
<evidence type="ECO:0000256" key="11">
    <source>
        <dbReference type="PIRSR" id="PIRSR000445-3"/>
    </source>
</evidence>
<feature type="active site" description="Nucleophile" evidence="8 9">
    <location>
        <position position="50"/>
    </location>
</feature>
<feature type="domain" description="Glutamyl-tRNA reductase N-terminal" evidence="16">
    <location>
        <begin position="6"/>
        <end position="156"/>
    </location>
</feature>
<dbReference type="PANTHER" id="PTHR43013:SF1">
    <property type="entry name" value="GLUTAMYL-TRNA REDUCTASE"/>
    <property type="match status" value="1"/>
</dbReference>
<organism evidence="17 18">
    <name type="scientific">Nocardioides kongjuensis</name>
    <dbReference type="NCBI Taxonomy" id="349522"/>
    <lineage>
        <taxon>Bacteria</taxon>
        <taxon>Bacillati</taxon>
        <taxon>Actinomycetota</taxon>
        <taxon>Actinomycetes</taxon>
        <taxon>Propionibacteriales</taxon>
        <taxon>Nocardioidaceae</taxon>
        <taxon>Nocardioides</taxon>
    </lineage>
</organism>
<sequence>MSVLVVGISHNSAPVSLLERVALDRDGVHKLITDAASCEHVSEATVIATCNRLEIYTEVERFHGSIEQISRLLVDRAGETTEAMLPHLYVHYDDGAISHLFQVAAGLDSMAVGEGQILGQTREALRRGQELGTVGSALNNLFQQALRVGKRTRAETEIDQVAPTLVSAALDETTKVVGAVEGKHVVVVGAGAMAGLATATASRLGAGRLSIVNRSVDRAVRLAVQYSGEAVRLADLGDELATADIVISCTGSSGTIIDRALLSRVRGDVERPLALIDLALPHDIAPDVADLAGVRRVGLAELADLLHGGVTGREVQEVRRILGEEVTAFLAARRQASVTPTVVALRSMATNVVDAEMTRLEGRLPDLDDTVREEIRQTVRRVADKLLHEPTVRVKELANEQGAVSYAAALAELFALDPDAVDAVTRPVVTEEGLS</sequence>
<dbReference type="InterPro" id="IPR036453">
    <property type="entry name" value="GluRdtase_dimer_dom_sf"/>
</dbReference>
<feature type="binding site" evidence="8 10">
    <location>
        <begin position="114"/>
        <end position="116"/>
    </location>
    <ligand>
        <name>substrate</name>
    </ligand>
</feature>
<keyword evidence="18" id="KW-1185">Reference proteome</keyword>
<dbReference type="UniPathway" id="UPA00251">
    <property type="reaction ID" value="UER00316"/>
</dbReference>
<dbReference type="InterPro" id="IPR015895">
    <property type="entry name" value="4pyrrol_synth_GluRdtase_N"/>
</dbReference>
<proteinExistence type="inferred from homology"/>
<dbReference type="Pfam" id="PF01488">
    <property type="entry name" value="Shikimate_DH"/>
    <property type="match status" value="1"/>
</dbReference>
<evidence type="ECO:0000256" key="9">
    <source>
        <dbReference type="PIRSR" id="PIRSR000445-1"/>
    </source>
</evidence>
<comment type="function">
    <text evidence="8">Catalyzes the NADPH-dependent reduction of glutamyl-tRNA(Glu) to glutamate 1-semialdehyde (GSA).</text>
</comment>
<feature type="binding site" evidence="8 10">
    <location>
        <begin position="49"/>
        <end position="52"/>
    </location>
    <ligand>
        <name>substrate</name>
    </ligand>
</feature>
<dbReference type="InterPro" id="IPR006151">
    <property type="entry name" value="Shikm_DH/Glu-tRNA_Rdtase"/>
</dbReference>
<dbReference type="Pfam" id="PF00745">
    <property type="entry name" value="GlutR_dimer"/>
    <property type="match status" value="1"/>
</dbReference>
<dbReference type="Gene3D" id="3.30.460.30">
    <property type="entry name" value="Glutamyl-tRNA reductase, N-terminal domain"/>
    <property type="match status" value="1"/>
</dbReference>
<dbReference type="GO" id="GO:0019353">
    <property type="term" value="P:protoporphyrinogen IX biosynthetic process from glutamate"/>
    <property type="evidence" value="ECO:0007669"/>
    <property type="project" value="TreeGrafter"/>
</dbReference>